<evidence type="ECO:0000313" key="14">
    <source>
        <dbReference type="EMBL" id="OAH52794.1"/>
    </source>
</evidence>
<keyword evidence="11 13" id="KW-0472">Membrane</keyword>
<name>A0A177KI49_9BACI</name>
<keyword evidence="5" id="KW-0813">Transport</keyword>
<accession>A0A177KI49</accession>
<sequence length="453" mass="49075">MSSQRLVENRTTKEKVFVILFLAIPAMIENILQTVVGFVDTLFVAKLGLVEVTAVGIANAVLAVYMAIFMAIGVGASSLIAQSIGAGNIDKAKAVAKQSTFIAIIVGIFFGLITLFFTESLLNLMGAESQVISEGTVYLRIIGTPSIFISLMIIFGSILRASGNTRTPMNVAWWMNILHIALDYLLIFGLGSEMGWGIAGAAWATVIVRVLGTLALYYYIRKSNVSFSLFDSSESKSLLPFIIRLSTPATIERLIMRLGQVLYFGLIVVVGTETFAAHTIAANIETFSYMPGYGLAIAATTLVGQYLGAGRFKEAYHYGILTTGIAIAFMSIIGVFMFLFAPWLATWFTNDAAAIQMVTVALRIDAFAQPALAIGLVITGALQGAGDTKSPMYSTAIGMWLIRIVGIYVLGIYFKMGIAGIWIAIALDILIRAIFLSWRYRYLFRRLIQGGGG</sequence>
<evidence type="ECO:0000256" key="13">
    <source>
        <dbReference type="SAM" id="Phobius"/>
    </source>
</evidence>
<evidence type="ECO:0000256" key="1">
    <source>
        <dbReference type="ARBA" id="ARBA00003408"/>
    </source>
</evidence>
<evidence type="ECO:0000256" key="10">
    <source>
        <dbReference type="ARBA" id="ARBA00023065"/>
    </source>
</evidence>
<dbReference type="InterPro" id="IPR050222">
    <property type="entry name" value="MATE_MdtK"/>
</dbReference>
<dbReference type="CDD" id="cd13137">
    <property type="entry name" value="MATE_NorM_like"/>
    <property type="match status" value="1"/>
</dbReference>
<comment type="similarity">
    <text evidence="3">Belongs to the multi antimicrobial extrusion (MATE) (TC 2.A.66.1) family.</text>
</comment>
<dbReference type="AlphaFoldDB" id="A0A177KI49"/>
<feature type="transmembrane region" description="Helical" evidence="13">
    <location>
        <begin position="397"/>
        <end position="414"/>
    </location>
</feature>
<evidence type="ECO:0000256" key="2">
    <source>
        <dbReference type="ARBA" id="ARBA00004651"/>
    </source>
</evidence>
<evidence type="ECO:0000256" key="11">
    <source>
        <dbReference type="ARBA" id="ARBA00023136"/>
    </source>
</evidence>
<keyword evidence="9 13" id="KW-1133">Transmembrane helix</keyword>
<dbReference type="PIRSF" id="PIRSF006603">
    <property type="entry name" value="DinF"/>
    <property type="match status" value="1"/>
</dbReference>
<dbReference type="OrthoDB" id="9806302at2"/>
<dbReference type="Pfam" id="PF01554">
    <property type="entry name" value="MatE"/>
    <property type="match status" value="2"/>
</dbReference>
<evidence type="ECO:0000256" key="12">
    <source>
        <dbReference type="ARBA" id="ARBA00031636"/>
    </source>
</evidence>
<evidence type="ECO:0000256" key="4">
    <source>
        <dbReference type="ARBA" id="ARBA00020268"/>
    </source>
</evidence>
<dbReference type="PANTHER" id="PTHR43298:SF2">
    <property type="entry name" value="FMN_FAD EXPORTER YEEO-RELATED"/>
    <property type="match status" value="1"/>
</dbReference>
<reference evidence="14 15" key="1">
    <citation type="submission" date="2016-01" db="EMBL/GenBank/DDBJ databases">
        <title>Investigation of taxonomic status of Bacillus aminovorans.</title>
        <authorList>
            <person name="Verma A."/>
            <person name="Pal Y."/>
            <person name="Krishnamurthi S."/>
        </authorList>
    </citation>
    <scope>NUCLEOTIDE SEQUENCE [LARGE SCALE GENOMIC DNA]</scope>
    <source>
        <strain evidence="14 15">DSM 4337</strain>
    </source>
</reference>
<dbReference type="InterPro" id="IPR048279">
    <property type="entry name" value="MdtK-like"/>
</dbReference>
<dbReference type="GO" id="GO:0005886">
    <property type="term" value="C:plasma membrane"/>
    <property type="evidence" value="ECO:0007669"/>
    <property type="project" value="UniProtKB-SubCell"/>
</dbReference>
<dbReference type="InterPro" id="IPR002528">
    <property type="entry name" value="MATE_fam"/>
</dbReference>
<feature type="transmembrane region" description="Helical" evidence="13">
    <location>
        <begin position="420"/>
        <end position="438"/>
    </location>
</feature>
<feature type="transmembrane region" description="Helical" evidence="13">
    <location>
        <begin position="196"/>
        <end position="220"/>
    </location>
</feature>
<evidence type="ECO:0000256" key="8">
    <source>
        <dbReference type="ARBA" id="ARBA00022692"/>
    </source>
</evidence>
<feature type="transmembrane region" description="Helical" evidence="13">
    <location>
        <begin position="137"/>
        <end position="159"/>
    </location>
</feature>
<evidence type="ECO:0000256" key="7">
    <source>
        <dbReference type="ARBA" id="ARBA00022475"/>
    </source>
</evidence>
<evidence type="ECO:0000256" key="9">
    <source>
        <dbReference type="ARBA" id="ARBA00022989"/>
    </source>
</evidence>
<dbReference type="GO" id="GO:0006811">
    <property type="term" value="P:monoatomic ion transport"/>
    <property type="evidence" value="ECO:0007669"/>
    <property type="project" value="UniProtKB-KW"/>
</dbReference>
<feature type="transmembrane region" description="Helical" evidence="13">
    <location>
        <begin position="366"/>
        <end position="385"/>
    </location>
</feature>
<keyword evidence="8 13" id="KW-0812">Transmembrane</keyword>
<dbReference type="GO" id="GO:0015297">
    <property type="term" value="F:antiporter activity"/>
    <property type="evidence" value="ECO:0007669"/>
    <property type="project" value="UniProtKB-KW"/>
</dbReference>
<dbReference type="EMBL" id="LQWZ01000037">
    <property type="protein sequence ID" value="OAH52794.1"/>
    <property type="molecule type" value="Genomic_DNA"/>
</dbReference>
<evidence type="ECO:0000256" key="3">
    <source>
        <dbReference type="ARBA" id="ARBA00010199"/>
    </source>
</evidence>
<dbReference type="NCBIfam" id="TIGR00797">
    <property type="entry name" value="matE"/>
    <property type="match status" value="1"/>
</dbReference>
<keyword evidence="7" id="KW-1003">Cell membrane</keyword>
<keyword evidence="10" id="KW-0406">Ion transport</keyword>
<gene>
    <name evidence="14" type="ORF">AWH48_13355</name>
</gene>
<proteinExistence type="inferred from homology"/>
<comment type="function">
    <text evidence="1">Multidrug efflux pump.</text>
</comment>
<protein>
    <recommendedName>
        <fullName evidence="4">Probable multidrug resistance protein NorM</fullName>
    </recommendedName>
    <alternativeName>
        <fullName evidence="12">Multidrug-efflux transporter</fullName>
    </alternativeName>
</protein>
<evidence type="ECO:0000256" key="6">
    <source>
        <dbReference type="ARBA" id="ARBA00022449"/>
    </source>
</evidence>
<dbReference type="PANTHER" id="PTHR43298">
    <property type="entry name" value="MULTIDRUG RESISTANCE PROTEIN NORM-RELATED"/>
    <property type="match status" value="1"/>
</dbReference>
<feature type="transmembrane region" description="Helical" evidence="13">
    <location>
        <begin position="287"/>
        <end position="308"/>
    </location>
</feature>
<dbReference type="Proteomes" id="UP000077271">
    <property type="component" value="Unassembled WGS sequence"/>
</dbReference>
<comment type="subcellular location">
    <subcellularLocation>
        <location evidence="2">Cell membrane</location>
        <topology evidence="2">Multi-pass membrane protein</topology>
    </subcellularLocation>
</comment>
<organism evidence="14 15">
    <name type="scientific">Domibacillus aminovorans</name>
    <dbReference type="NCBI Taxonomy" id="29332"/>
    <lineage>
        <taxon>Bacteria</taxon>
        <taxon>Bacillati</taxon>
        <taxon>Bacillota</taxon>
        <taxon>Bacilli</taxon>
        <taxon>Bacillales</taxon>
        <taxon>Bacillaceae</taxon>
        <taxon>Domibacillus</taxon>
    </lineage>
</organism>
<feature type="transmembrane region" description="Helical" evidence="13">
    <location>
        <begin position="100"/>
        <end position="117"/>
    </location>
</feature>
<feature type="transmembrane region" description="Helical" evidence="13">
    <location>
        <begin position="171"/>
        <end position="190"/>
    </location>
</feature>
<feature type="transmembrane region" description="Helical" evidence="13">
    <location>
        <begin position="320"/>
        <end position="346"/>
    </location>
</feature>
<evidence type="ECO:0000256" key="5">
    <source>
        <dbReference type="ARBA" id="ARBA00022448"/>
    </source>
</evidence>
<dbReference type="RefSeq" id="WP_063975601.1">
    <property type="nucleotide sequence ID" value="NZ_LQWZ01000037.1"/>
</dbReference>
<keyword evidence="6" id="KW-0050">Antiport</keyword>
<feature type="transmembrane region" description="Helical" evidence="13">
    <location>
        <begin position="261"/>
        <end position="281"/>
    </location>
</feature>
<comment type="caution">
    <text evidence="14">The sequence shown here is derived from an EMBL/GenBank/DDBJ whole genome shotgun (WGS) entry which is preliminary data.</text>
</comment>
<feature type="transmembrane region" description="Helical" evidence="13">
    <location>
        <begin position="16"/>
        <end position="36"/>
    </location>
</feature>
<feature type="transmembrane region" description="Helical" evidence="13">
    <location>
        <begin position="56"/>
        <end position="80"/>
    </location>
</feature>
<evidence type="ECO:0000313" key="15">
    <source>
        <dbReference type="Proteomes" id="UP000077271"/>
    </source>
</evidence>
<dbReference type="GO" id="GO:0042910">
    <property type="term" value="F:xenobiotic transmembrane transporter activity"/>
    <property type="evidence" value="ECO:0007669"/>
    <property type="project" value="InterPro"/>
</dbReference>